<keyword evidence="7 12" id="KW-0809">Transit peptide</keyword>
<evidence type="ECO:0000256" key="12">
    <source>
        <dbReference type="RuleBase" id="RU365079"/>
    </source>
</evidence>
<dbReference type="InterPro" id="IPR023214">
    <property type="entry name" value="HAD_sf"/>
</dbReference>
<keyword evidence="10 12" id="KW-0496">Mitochondrion</keyword>
<gene>
    <name evidence="15" type="ORF">AQUCO_00500286v1</name>
</gene>
<feature type="domain" description="FCP1 homology" evidence="14">
    <location>
        <begin position="212"/>
        <end position="357"/>
    </location>
</feature>
<dbReference type="SMART" id="SM00577">
    <property type="entry name" value="CPDc"/>
    <property type="match status" value="1"/>
</dbReference>
<dbReference type="PROSITE" id="PS50969">
    <property type="entry name" value="FCP1"/>
    <property type="match status" value="1"/>
</dbReference>
<dbReference type="PANTHER" id="PTHR12210">
    <property type="entry name" value="DULLARD PROTEIN PHOSPHATASE"/>
    <property type="match status" value="1"/>
</dbReference>
<dbReference type="InterPro" id="IPR050365">
    <property type="entry name" value="TIM50"/>
</dbReference>
<dbReference type="OrthoDB" id="287041at2759"/>
<accession>A0A2G5ER82</accession>
<evidence type="ECO:0000256" key="13">
    <source>
        <dbReference type="SAM" id="MobiDB-lite"/>
    </source>
</evidence>
<feature type="region of interest" description="Disordered" evidence="13">
    <location>
        <begin position="68"/>
        <end position="100"/>
    </location>
</feature>
<dbReference type="AlphaFoldDB" id="A0A2G5ER82"/>
<keyword evidence="3 12" id="KW-0813">Transport</keyword>
<feature type="transmembrane region" description="Helical" evidence="12">
    <location>
        <begin position="108"/>
        <end position="129"/>
    </location>
</feature>
<comment type="similarity">
    <text evidence="2 12">Belongs to the TIM50 family.</text>
</comment>
<proteinExistence type="inferred from homology"/>
<evidence type="ECO:0000256" key="11">
    <source>
        <dbReference type="ARBA" id="ARBA00023136"/>
    </source>
</evidence>
<evidence type="ECO:0000313" key="16">
    <source>
        <dbReference type="Proteomes" id="UP000230069"/>
    </source>
</evidence>
<comment type="function">
    <text evidence="12">Essential component of the TIM23 complex, a complex that mediates the translocation of transit peptide-containing proteins across the mitochondrial inner membrane.</text>
</comment>
<evidence type="ECO:0000256" key="4">
    <source>
        <dbReference type="ARBA" id="ARBA00022692"/>
    </source>
</evidence>
<comment type="subunit">
    <text evidence="12">Component of the TIM23 complex.</text>
</comment>
<name>A0A2G5ER82_AQUCA</name>
<dbReference type="Pfam" id="PF03031">
    <property type="entry name" value="NIF"/>
    <property type="match status" value="1"/>
</dbReference>
<dbReference type="EMBL" id="KZ305022">
    <property type="protein sequence ID" value="PIA58234.1"/>
    <property type="molecule type" value="Genomic_DNA"/>
</dbReference>
<dbReference type="Proteomes" id="UP000230069">
    <property type="component" value="Unassembled WGS sequence"/>
</dbReference>
<dbReference type="CDD" id="cd07521">
    <property type="entry name" value="HAD_FCP1-like"/>
    <property type="match status" value="1"/>
</dbReference>
<dbReference type="InterPro" id="IPR036412">
    <property type="entry name" value="HAD-like_sf"/>
</dbReference>
<organism evidence="15 16">
    <name type="scientific">Aquilegia coerulea</name>
    <name type="common">Rocky mountain columbine</name>
    <dbReference type="NCBI Taxonomy" id="218851"/>
    <lineage>
        <taxon>Eukaryota</taxon>
        <taxon>Viridiplantae</taxon>
        <taxon>Streptophyta</taxon>
        <taxon>Embryophyta</taxon>
        <taxon>Tracheophyta</taxon>
        <taxon>Spermatophyta</taxon>
        <taxon>Magnoliopsida</taxon>
        <taxon>Ranunculales</taxon>
        <taxon>Ranunculaceae</taxon>
        <taxon>Thalictroideae</taxon>
        <taxon>Aquilegia</taxon>
    </lineage>
</organism>
<dbReference type="SUPFAM" id="SSF56784">
    <property type="entry name" value="HAD-like"/>
    <property type="match status" value="1"/>
</dbReference>
<evidence type="ECO:0000256" key="1">
    <source>
        <dbReference type="ARBA" id="ARBA00004434"/>
    </source>
</evidence>
<evidence type="ECO:0000256" key="7">
    <source>
        <dbReference type="ARBA" id="ARBA00022946"/>
    </source>
</evidence>
<dbReference type="InterPro" id="IPR004274">
    <property type="entry name" value="FCP1_dom"/>
</dbReference>
<evidence type="ECO:0000256" key="5">
    <source>
        <dbReference type="ARBA" id="ARBA00022792"/>
    </source>
</evidence>
<keyword evidence="11 12" id="KW-0472">Membrane</keyword>
<evidence type="ECO:0000256" key="8">
    <source>
        <dbReference type="ARBA" id="ARBA00022989"/>
    </source>
</evidence>
<comment type="subcellular location">
    <subcellularLocation>
        <location evidence="1 12">Mitochondrion inner membrane</location>
        <topology evidence="1 12">Single-pass membrane protein</topology>
    </subcellularLocation>
</comment>
<keyword evidence="16" id="KW-1185">Reference proteome</keyword>
<dbReference type="Gene3D" id="3.40.50.1000">
    <property type="entry name" value="HAD superfamily/HAD-like"/>
    <property type="match status" value="1"/>
</dbReference>
<feature type="non-terminal residue" evidence="15">
    <location>
        <position position="1"/>
    </location>
</feature>
<evidence type="ECO:0000256" key="10">
    <source>
        <dbReference type="ARBA" id="ARBA00023128"/>
    </source>
</evidence>
<feature type="compositionally biased region" description="Pro residues" evidence="13">
    <location>
        <begin position="85"/>
        <end position="96"/>
    </location>
</feature>
<keyword evidence="6 12" id="KW-0653">Protein transport</keyword>
<evidence type="ECO:0000256" key="9">
    <source>
        <dbReference type="ARBA" id="ARBA00023010"/>
    </source>
</evidence>
<evidence type="ECO:0000256" key="2">
    <source>
        <dbReference type="ARBA" id="ARBA00006344"/>
    </source>
</evidence>
<evidence type="ECO:0000256" key="6">
    <source>
        <dbReference type="ARBA" id="ARBA00022927"/>
    </source>
</evidence>
<dbReference type="GO" id="GO:0005744">
    <property type="term" value="C:TIM23 mitochondrial import inner membrane translocase complex"/>
    <property type="evidence" value="ECO:0007669"/>
    <property type="project" value="UniProtKB-UniRule"/>
</dbReference>
<evidence type="ECO:0000313" key="15">
    <source>
        <dbReference type="EMBL" id="PIA58234.1"/>
    </source>
</evidence>
<keyword evidence="4 12" id="KW-0812">Transmembrane</keyword>
<dbReference type="GO" id="GO:0015031">
    <property type="term" value="P:protein transport"/>
    <property type="evidence" value="ECO:0007669"/>
    <property type="project" value="UniProtKB-KW"/>
</dbReference>
<feature type="compositionally biased region" description="Low complexity" evidence="13">
    <location>
        <begin position="72"/>
        <end position="84"/>
    </location>
</feature>
<reference evidence="15 16" key="1">
    <citation type="submission" date="2017-09" db="EMBL/GenBank/DDBJ databases">
        <title>WGS assembly of Aquilegia coerulea Goldsmith.</title>
        <authorList>
            <person name="Hodges S."/>
            <person name="Kramer E."/>
            <person name="Nordborg M."/>
            <person name="Tomkins J."/>
            <person name="Borevitz J."/>
            <person name="Derieg N."/>
            <person name="Yan J."/>
            <person name="Mihaltcheva S."/>
            <person name="Hayes R.D."/>
            <person name="Rokhsar D."/>
        </authorList>
    </citation>
    <scope>NUCLEOTIDE SEQUENCE [LARGE SCALE GENOMIC DNA]</scope>
    <source>
        <strain evidence="16">cv. Goldsmith</strain>
    </source>
</reference>
<evidence type="ECO:0000256" key="3">
    <source>
        <dbReference type="ARBA" id="ARBA00022448"/>
    </source>
</evidence>
<keyword evidence="8 12" id="KW-1133">Transmembrane helix</keyword>
<evidence type="ECO:0000259" key="14">
    <source>
        <dbReference type="PROSITE" id="PS50969"/>
    </source>
</evidence>
<sequence length="405" mass="46367">ERKKERKRFSEEEEEERERKMYRMIQSRRLVYYITKNKNNNNTVNTIINKKKCYSSSSSTVSRFSTEEDSFHSSSSSSNFDSESIPPPPPPTPPPSSAAKKKSPFLSLLKFGIFSAFIGATATAGYATYTYTTDQVEELSKEFRESGDKITVEDDASSVEKYKALLYSAAMTVPAKCIDIYLDLRRSIEEKVREFSEPSSDKLLPDMLPQEQMMGIKTVVLDLNETLIYSNWTRERGWRTFKRPGLDIFLLRLAQCCEVVIYTDQMDTYVTPIIDRLNQGSGGAIRFCLSRSATKYQDGKHYRDLSKLNRNPSNVIYISGHALENALQPENCAPIKPWKLEEGDTTLIDLLPFLEFVARQGPAADMRQVLAAYKGCDITTEFTKRQRDMLEKQKQRPARLFGRLN</sequence>
<protein>
    <recommendedName>
        <fullName evidence="12">Mitochondrial import inner membrane translocase subunit TIM50</fullName>
    </recommendedName>
</protein>
<dbReference type="FunFam" id="3.40.50.1000:FF:000019">
    <property type="entry name" value="Mitochondrial import inner membrane translocase subunit TIM50"/>
    <property type="match status" value="1"/>
</dbReference>
<keyword evidence="5" id="KW-0999">Mitochondrion inner membrane</keyword>
<keyword evidence="9 12" id="KW-0811">Translocation</keyword>